<feature type="signal peptide" evidence="1">
    <location>
        <begin position="1"/>
        <end position="20"/>
    </location>
</feature>
<dbReference type="Proteomes" id="UP000703269">
    <property type="component" value="Unassembled WGS sequence"/>
</dbReference>
<reference evidence="2 3" key="1">
    <citation type="submission" date="2021-08" db="EMBL/GenBank/DDBJ databases">
        <title>Draft Genome Sequence of Phanerochaete sordida strain YK-624.</title>
        <authorList>
            <person name="Mori T."/>
            <person name="Dohra H."/>
            <person name="Suzuki T."/>
            <person name="Kawagishi H."/>
            <person name="Hirai H."/>
        </authorList>
    </citation>
    <scope>NUCLEOTIDE SEQUENCE [LARGE SCALE GENOMIC DNA]</scope>
    <source>
        <strain evidence="2 3">YK-624</strain>
    </source>
</reference>
<name>A0A9P3GLL4_9APHY</name>
<dbReference type="OrthoDB" id="2803342at2759"/>
<evidence type="ECO:0000313" key="3">
    <source>
        <dbReference type="Proteomes" id="UP000703269"/>
    </source>
</evidence>
<organism evidence="2 3">
    <name type="scientific">Phanerochaete sordida</name>
    <dbReference type="NCBI Taxonomy" id="48140"/>
    <lineage>
        <taxon>Eukaryota</taxon>
        <taxon>Fungi</taxon>
        <taxon>Dikarya</taxon>
        <taxon>Basidiomycota</taxon>
        <taxon>Agaricomycotina</taxon>
        <taxon>Agaricomycetes</taxon>
        <taxon>Polyporales</taxon>
        <taxon>Phanerochaetaceae</taxon>
        <taxon>Phanerochaete</taxon>
    </lineage>
</organism>
<gene>
    <name evidence="2" type="ORF">PsYK624_139380</name>
</gene>
<dbReference type="EMBL" id="BPQB01000076">
    <property type="protein sequence ID" value="GJE97717.1"/>
    <property type="molecule type" value="Genomic_DNA"/>
</dbReference>
<feature type="chain" id="PRO_5040458637" evidence="1">
    <location>
        <begin position="21"/>
        <end position="450"/>
    </location>
</feature>
<accession>A0A9P3GLL4</accession>
<protein>
    <submittedName>
        <fullName evidence="2">Uncharacterized protein</fullName>
    </submittedName>
</protein>
<comment type="caution">
    <text evidence="2">The sequence shown here is derived from an EMBL/GenBank/DDBJ whole genome shotgun (WGS) entry which is preliminary data.</text>
</comment>
<evidence type="ECO:0000313" key="2">
    <source>
        <dbReference type="EMBL" id="GJE97717.1"/>
    </source>
</evidence>
<keyword evidence="1" id="KW-0732">Signal</keyword>
<keyword evidence="3" id="KW-1185">Reference proteome</keyword>
<dbReference type="AlphaFoldDB" id="A0A9P3GLL4"/>
<evidence type="ECO:0000256" key="1">
    <source>
        <dbReference type="SAM" id="SignalP"/>
    </source>
</evidence>
<proteinExistence type="predicted"/>
<sequence>MRSSALLALAVLATAGPSLAAPLASPATFARAAGATSAAPPADDSGAISLKTGATIASFAAPVISGIISFFSGDKDQQQAQRRALGELDALLARAQAEQDASGALSLKTGATIASVAAPLLGGIIDHFKSSGDGQQRRDAVELEGLLRRASAEQDESGAISLKTGATIASLAAPLISGVVQFFSGDKGQQQQRDFVEVLARQQDGSEALSFGDIKNIGSIAIHAGEAVKDVWDSVTGSNDNQQQRRADADVAESGAFSLEDGANAATIAAGVAGTIGAVAPLVKEAWDKITSRDVDESGAFSLEDGANAATIGAGVAGTIGAVAPLVKEAWDKLTHKSRDVDESGAFSFEDGANVATIGAGVAGAVGAVAPLVKEAWDKLTHKSRADDESSGALSLEDGASIATIGSAVAGVAAPLIQDVWDHFHKSSRRDELEALLVRGLVARSLNDLD</sequence>